<dbReference type="PANTHER" id="PTHR11845">
    <property type="entry name" value="5'-DEOXYNUCLEOTIDASE HDDC2"/>
    <property type="match status" value="1"/>
</dbReference>
<dbReference type="Gene3D" id="1.10.3210.10">
    <property type="entry name" value="Hypothetical protein af1432"/>
    <property type="match status" value="1"/>
</dbReference>
<comment type="cofactor">
    <cofactor evidence="3">
        <name>Co(2+)</name>
        <dbReference type="ChEBI" id="CHEBI:48828"/>
    </cofactor>
</comment>
<evidence type="ECO:0000313" key="10">
    <source>
        <dbReference type="Proteomes" id="UP000310541"/>
    </source>
</evidence>
<evidence type="ECO:0000256" key="7">
    <source>
        <dbReference type="ARBA" id="ARBA00022801"/>
    </source>
</evidence>
<feature type="domain" description="HD/PDEase" evidence="8">
    <location>
        <begin position="29"/>
        <end position="146"/>
    </location>
</feature>
<comment type="subunit">
    <text evidence="4">Homodimer.</text>
</comment>
<keyword evidence="7" id="KW-0378">Hydrolase</keyword>
<dbReference type="InterPro" id="IPR003607">
    <property type="entry name" value="HD/PDEase_dom"/>
</dbReference>
<evidence type="ECO:0000313" key="9">
    <source>
        <dbReference type="EMBL" id="TKD72090.1"/>
    </source>
</evidence>
<dbReference type="InterPro" id="IPR006674">
    <property type="entry name" value="HD_domain"/>
</dbReference>
<evidence type="ECO:0000259" key="8">
    <source>
        <dbReference type="SMART" id="SM00471"/>
    </source>
</evidence>
<gene>
    <name evidence="9" type="ORF">FBF83_04630</name>
</gene>
<dbReference type="SMART" id="SM00471">
    <property type="entry name" value="HDc"/>
    <property type="match status" value="1"/>
</dbReference>
<dbReference type="PANTHER" id="PTHR11845:SF13">
    <property type="entry name" value="5'-DEOXYNUCLEOTIDASE HDDC2"/>
    <property type="match status" value="1"/>
</dbReference>
<dbReference type="OrthoDB" id="9796032at2"/>
<sequence>MDVVEIITFIKELERLKDTTRTAYMKSGRRESVAEHSWRLAMFALALNDQFPELNMPRVIYMCLVHDLGEAYDGDISATIKVDQQEKIRKEEEAVKKLTSSLPRPKSNSILALCKEYNRGITNEAKFVKALDKIETIIQHTQGTNPPGFDYAFNLTYGSEYADHHDILKLLRDEIDKDTKKKMDENA</sequence>
<comment type="caution">
    <text evidence="9">The sequence shown here is derived from an EMBL/GenBank/DDBJ whole genome shotgun (WGS) entry which is preliminary data.</text>
</comment>
<organism evidence="9 10">
    <name type="scientific">Guptibacillus hwajinpoensis</name>
    <dbReference type="NCBI Taxonomy" id="208199"/>
    <lineage>
        <taxon>Bacteria</taxon>
        <taxon>Bacillati</taxon>
        <taxon>Bacillota</taxon>
        <taxon>Bacilli</taxon>
        <taxon>Bacillales</taxon>
        <taxon>Guptibacillaceae</taxon>
        <taxon>Guptibacillus</taxon>
    </lineage>
</organism>
<evidence type="ECO:0000256" key="5">
    <source>
        <dbReference type="ARBA" id="ARBA00012964"/>
    </source>
</evidence>
<protein>
    <recommendedName>
        <fullName evidence="5">5'-deoxynucleotidase</fullName>
        <ecNumber evidence="5">3.1.3.89</ecNumber>
    </recommendedName>
</protein>
<reference evidence="9 10" key="1">
    <citation type="submission" date="2019-04" db="EMBL/GenBank/DDBJ databases">
        <title>Genome sequence of Bacillus hwajinpoensis strain Y2.</title>
        <authorList>
            <person name="Fair J.L."/>
            <person name="Maclea K.S."/>
        </authorList>
    </citation>
    <scope>NUCLEOTIDE SEQUENCE [LARGE SCALE GENOMIC DNA]</scope>
    <source>
        <strain evidence="9 10">Y2</strain>
    </source>
</reference>
<dbReference type="EC" id="3.1.3.89" evidence="5"/>
<evidence type="ECO:0000256" key="2">
    <source>
        <dbReference type="ARBA" id="ARBA00001936"/>
    </source>
</evidence>
<dbReference type="RefSeq" id="WP_136945940.1">
    <property type="nucleotide sequence ID" value="NZ_SWFM01000001.1"/>
</dbReference>
<dbReference type="AlphaFoldDB" id="A0A4U1MNN3"/>
<dbReference type="Proteomes" id="UP000310541">
    <property type="component" value="Unassembled WGS sequence"/>
</dbReference>
<dbReference type="GO" id="GO:0002953">
    <property type="term" value="F:5'-deoxynucleotidase activity"/>
    <property type="evidence" value="ECO:0007669"/>
    <property type="project" value="UniProtKB-EC"/>
</dbReference>
<proteinExistence type="predicted"/>
<dbReference type="EMBL" id="SWFM01000001">
    <property type="protein sequence ID" value="TKD72090.1"/>
    <property type="molecule type" value="Genomic_DNA"/>
</dbReference>
<accession>A0A4U1MNN3</accession>
<evidence type="ECO:0000256" key="3">
    <source>
        <dbReference type="ARBA" id="ARBA00001941"/>
    </source>
</evidence>
<keyword evidence="6" id="KW-0479">Metal-binding</keyword>
<evidence type="ECO:0000256" key="4">
    <source>
        <dbReference type="ARBA" id="ARBA00011738"/>
    </source>
</evidence>
<dbReference type="GO" id="GO:0005737">
    <property type="term" value="C:cytoplasm"/>
    <property type="evidence" value="ECO:0007669"/>
    <property type="project" value="TreeGrafter"/>
</dbReference>
<dbReference type="GO" id="GO:0046872">
    <property type="term" value="F:metal ion binding"/>
    <property type="evidence" value="ECO:0007669"/>
    <property type="project" value="UniProtKB-KW"/>
</dbReference>
<dbReference type="Pfam" id="PF13023">
    <property type="entry name" value="HD_3"/>
    <property type="match status" value="1"/>
</dbReference>
<dbReference type="SUPFAM" id="SSF109604">
    <property type="entry name" value="HD-domain/PDEase-like"/>
    <property type="match status" value="1"/>
</dbReference>
<evidence type="ECO:0000256" key="6">
    <source>
        <dbReference type="ARBA" id="ARBA00022723"/>
    </source>
</evidence>
<name>A0A4U1MNN3_9BACL</name>
<comment type="cofactor">
    <cofactor evidence="2">
        <name>Mn(2+)</name>
        <dbReference type="ChEBI" id="CHEBI:29035"/>
    </cofactor>
</comment>
<evidence type="ECO:0000256" key="1">
    <source>
        <dbReference type="ARBA" id="ARBA00001638"/>
    </source>
</evidence>
<comment type="catalytic activity">
    <reaction evidence="1">
        <text>a 2'-deoxyribonucleoside 5'-phosphate + H2O = a 2'-deoxyribonucleoside + phosphate</text>
        <dbReference type="Rhea" id="RHEA:36167"/>
        <dbReference type="ChEBI" id="CHEBI:15377"/>
        <dbReference type="ChEBI" id="CHEBI:18274"/>
        <dbReference type="ChEBI" id="CHEBI:43474"/>
        <dbReference type="ChEBI" id="CHEBI:65317"/>
        <dbReference type="EC" id="3.1.3.89"/>
    </reaction>
</comment>
<dbReference type="InterPro" id="IPR039356">
    <property type="entry name" value="YfbR/HDDC2"/>
</dbReference>